<reference evidence="1 2" key="1">
    <citation type="submission" date="2015-07" db="EMBL/GenBank/DDBJ databases">
        <title>Emmonsia species relationships and genome sequence.</title>
        <authorList>
            <consortium name="The Broad Institute Genomics Platform"/>
            <person name="Cuomo C.A."/>
            <person name="Munoz J.F."/>
            <person name="Imamovic A."/>
            <person name="Priest M.E."/>
            <person name="Young S."/>
            <person name="Clay O.K."/>
            <person name="McEwen J.G."/>
        </authorList>
    </citation>
    <scope>NUCLEOTIDE SEQUENCE [LARGE SCALE GENOMIC DNA]</scope>
    <source>
        <strain evidence="1 2">UAMH 9510</strain>
    </source>
</reference>
<organism evidence="1 2">
    <name type="scientific">Emergomyces pasteurianus Ep9510</name>
    <dbReference type="NCBI Taxonomy" id="1447872"/>
    <lineage>
        <taxon>Eukaryota</taxon>
        <taxon>Fungi</taxon>
        <taxon>Dikarya</taxon>
        <taxon>Ascomycota</taxon>
        <taxon>Pezizomycotina</taxon>
        <taxon>Eurotiomycetes</taxon>
        <taxon>Eurotiomycetidae</taxon>
        <taxon>Onygenales</taxon>
        <taxon>Ajellomycetaceae</taxon>
        <taxon>Emergomyces</taxon>
    </lineage>
</organism>
<dbReference type="VEuPathDB" id="FungiDB:AJ78_04348"/>
<accession>A0A1J9PHJ2</accession>
<proteinExistence type="predicted"/>
<protein>
    <submittedName>
        <fullName evidence="1">Uncharacterized protein</fullName>
    </submittedName>
</protein>
<evidence type="ECO:0000313" key="2">
    <source>
        <dbReference type="Proteomes" id="UP000182235"/>
    </source>
</evidence>
<gene>
    <name evidence="1" type="ORF">AJ78_04348</name>
</gene>
<name>A0A1J9PHJ2_9EURO</name>
<dbReference type="AlphaFoldDB" id="A0A1J9PHJ2"/>
<dbReference type="Proteomes" id="UP000182235">
    <property type="component" value="Unassembled WGS sequence"/>
</dbReference>
<sequence length="104" mass="12432">MSCPLLNSQAELQCLIIQHLELFKTLEEDVQHDTVALERDILEPDLRNLSLTCSFYYMTLLPYTFKNSRDSSFKIMKHQHHQSSRFEKRERFRQDLHCGCWNLA</sequence>
<comment type="caution">
    <text evidence="1">The sequence shown here is derived from an EMBL/GenBank/DDBJ whole genome shotgun (WGS) entry which is preliminary data.</text>
</comment>
<evidence type="ECO:0000313" key="1">
    <source>
        <dbReference type="EMBL" id="OJD15378.1"/>
    </source>
</evidence>
<dbReference type="EMBL" id="LGRN01000160">
    <property type="protein sequence ID" value="OJD15378.1"/>
    <property type="molecule type" value="Genomic_DNA"/>
</dbReference>
<dbReference type="OrthoDB" id="5410873at2759"/>
<keyword evidence="2" id="KW-1185">Reference proteome</keyword>